<keyword evidence="2" id="KW-1185">Reference proteome</keyword>
<evidence type="ECO:0000313" key="2">
    <source>
        <dbReference type="Proteomes" id="UP000053690"/>
    </source>
</evidence>
<reference evidence="2" key="1">
    <citation type="submission" date="2015-12" db="EMBL/GenBank/DDBJ databases">
        <authorList>
            <person name="Zhang G."/>
            <person name="Stingl U."/>
        </authorList>
    </citation>
    <scope>NUCLEOTIDE SEQUENCE [LARGE SCALE GENOMIC DNA]</scope>
    <source>
        <strain evidence="2">ZGT108</strain>
    </source>
</reference>
<dbReference type="OrthoDB" id="7356934at2"/>
<gene>
    <name evidence="1" type="ORF">AVO44_08655</name>
</gene>
<dbReference type="InterPro" id="IPR021955">
    <property type="entry name" value="DUF3572"/>
</dbReference>
<evidence type="ECO:0000313" key="1">
    <source>
        <dbReference type="EMBL" id="KUJ79293.1"/>
    </source>
</evidence>
<comment type="caution">
    <text evidence="1">The sequence shown here is derived from an EMBL/GenBank/DDBJ whole genome shotgun (WGS) entry which is preliminary data.</text>
</comment>
<dbReference type="STRING" id="1685378.AVO44_08655"/>
<proteinExistence type="predicted"/>
<evidence type="ECO:0008006" key="3">
    <source>
        <dbReference type="Google" id="ProtNLM"/>
    </source>
</evidence>
<name>A0A0X3TU89_9RHOB</name>
<dbReference type="Pfam" id="PF12096">
    <property type="entry name" value="DUF3572"/>
    <property type="match status" value="1"/>
</dbReference>
<protein>
    <recommendedName>
        <fullName evidence="3">DUF3572 domain-containing protein</fullName>
    </recommendedName>
</protein>
<dbReference type="EMBL" id="LQBP01000004">
    <property type="protein sequence ID" value="KUJ79293.1"/>
    <property type="molecule type" value="Genomic_DNA"/>
</dbReference>
<dbReference type="AlphaFoldDB" id="A0A0X3TU89"/>
<dbReference type="RefSeq" id="WP_068335495.1">
    <property type="nucleotide sequence ID" value="NZ_LQBP01000004.1"/>
</dbReference>
<sequence length="94" mass="10018">MSISAQSAETLALDVLGWLVGNDELLPVFLGSTGASAQDLRDRASEPEFLGSVLEFLMLDDSWVISFCDANSVSYDLPGQARAVLSGGADIHWT</sequence>
<organism evidence="1 2">
    <name type="scientific">Ruegeria profundi</name>
    <dbReference type="NCBI Taxonomy" id="1685378"/>
    <lineage>
        <taxon>Bacteria</taxon>
        <taxon>Pseudomonadati</taxon>
        <taxon>Pseudomonadota</taxon>
        <taxon>Alphaproteobacteria</taxon>
        <taxon>Rhodobacterales</taxon>
        <taxon>Roseobacteraceae</taxon>
        <taxon>Ruegeria</taxon>
    </lineage>
</organism>
<accession>A0A0X3TU89</accession>
<dbReference type="Proteomes" id="UP000053690">
    <property type="component" value="Unassembled WGS sequence"/>
</dbReference>